<sequence>MDPTTALLAASAAHAGFSVVVTVVVYPALADVARGSPRQWAARHDAHSRRIGAVVAPLYLLVAAACVWTLATGPQGWAWVALTGNALAALVTAVRAAPTHGRLGREGPDPGLVRSLLLADRVRTLGAVVALVGSALAV</sequence>
<evidence type="ECO:0000256" key="1">
    <source>
        <dbReference type="SAM" id="Phobius"/>
    </source>
</evidence>
<accession>A0ABX8ERR4</accession>
<gene>
    <name evidence="2" type="ORF">ENKNEFLB_04170</name>
</gene>
<organism evidence="2 3">
    <name type="scientific">Nocardioides aquaticus</name>
    <dbReference type="NCBI Taxonomy" id="160826"/>
    <lineage>
        <taxon>Bacteria</taxon>
        <taxon>Bacillati</taxon>
        <taxon>Actinomycetota</taxon>
        <taxon>Actinomycetes</taxon>
        <taxon>Propionibacteriales</taxon>
        <taxon>Nocardioidaceae</taxon>
        <taxon>Nocardioides</taxon>
    </lineage>
</organism>
<keyword evidence="3" id="KW-1185">Reference proteome</keyword>
<proteinExistence type="predicted"/>
<keyword evidence="1" id="KW-0812">Transmembrane</keyword>
<feature type="transmembrane region" description="Helical" evidence="1">
    <location>
        <begin position="77"/>
        <end position="97"/>
    </location>
</feature>
<name>A0ABX8ERR4_9ACTN</name>
<dbReference type="RefSeq" id="WP_214057069.1">
    <property type="nucleotide sequence ID" value="NZ_CP075371.1"/>
</dbReference>
<keyword evidence="1" id="KW-0472">Membrane</keyword>
<evidence type="ECO:0000313" key="2">
    <source>
        <dbReference type="EMBL" id="QVT81753.1"/>
    </source>
</evidence>
<evidence type="ECO:0000313" key="3">
    <source>
        <dbReference type="Proteomes" id="UP000679307"/>
    </source>
</evidence>
<reference evidence="2 3" key="1">
    <citation type="submission" date="2021-05" db="EMBL/GenBank/DDBJ databases">
        <title>Complete genome of Nocardioides aquaticus KCTC 9944T isolated from meromictic and hypersaline Ekho Lake, Antarctica.</title>
        <authorList>
            <person name="Hwang K."/>
            <person name="Kim K.M."/>
            <person name="Choe H."/>
        </authorList>
    </citation>
    <scope>NUCLEOTIDE SEQUENCE [LARGE SCALE GENOMIC DNA]</scope>
    <source>
        <strain evidence="2 3">KCTC 9944</strain>
    </source>
</reference>
<feature type="transmembrane region" description="Helical" evidence="1">
    <location>
        <begin position="51"/>
        <end position="71"/>
    </location>
</feature>
<evidence type="ECO:0008006" key="4">
    <source>
        <dbReference type="Google" id="ProtNLM"/>
    </source>
</evidence>
<dbReference type="EMBL" id="CP075371">
    <property type="protein sequence ID" value="QVT81753.1"/>
    <property type="molecule type" value="Genomic_DNA"/>
</dbReference>
<protein>
    <recommendedName>
        <fullName evidence="4">DUF1772 domain-containing protein</fullName>
    </recommendedName>
</protein>
<dbReference type="Proteomes" id="UP000679307">
    <property type="component" value="Chromosome"/>
</dbReference>
<feature type="transmembrane region" description="Helical" evidence="1">
    <location>
        <begin position="6"/>
        <end position="30"/>
    </location>
</feature>
<keyword evidence="1" id="KW-1133">Transmembrane helix</keyword>